<keyword evidence="2" id="KW-1185">Reference proteome</keyword>
<comment type="caution">
    <text evidence="1">The sequence shown here is derived from an EMBL/GenBank/DDBJ whole genome shotgun (WGS) entry which is preliminary data.</text>
</comment>
<gene>
    <name evidence="1" type="ORF">N7505_004493</name>
</gene>
<organism evidence="1 2">
    <name type="scientific">Penicillium chrysogenum</name>
    <name type="common">Penicillium notatum</name>
    <dbReference type="NCBI Taxonomy" id="5076"/>
    <lineage>
        <taxon>Eukaryota</taxon>
        <taxon>Fungi</taxon>
        <taxon>Dikarya</taxon>
        <taxon>Ascomycota</taxon>
        <taxon>Pezizomycotina</taxon>
        <taxon>Eurotiomycetes</taxon>
        <taxon>Eurotiomycetidae</taxon>
        <taxon>Eurotiales</taxon>
        <taxon>Aspergillaceae</taxon>
        <taxon>Penicillium</taxon>
        <taxon>Penicillium chrysogenum species complex</taxon>
    </lineage>
</organism>
<evidence type="ECO:0000313" key="2">
    <source>
        <dbReference type="Proteomes" id="UP001220256"/>
    </source>
</evidence>
<accession>A0ABQ8WFU6</accession>
<name>A0ABQ8WFU6_PENCH</name>
<proteinExistence type="predicted"/>
<evidence type="ECO:0000313" key="1">
    <source>
        <dbReference type="EMBL" id="KAJ5268735.1"/>
    </source>
</evidence>
<dbReference type="EMBL" id="JAPVEB010000003">
    <property type="protein sequence ID" value="KAJ5268735.1"/>
    <property type="molecule type" value="Genomic_DNA"/>
</dbReference>
<reference evidence="1 2" key="1">
    <citation type="journal article" date="2023" name="IMA Fungus">
        <title>Comparative genomic study of the Penicillium genus elucidates a diverse pangenome and 15 lateral gene transfer events.</title>
        <authorList>
            <person name="Petersen C."/>
            <person name="Sorensen T."/>
            <person name="Nielsen M.R."/>
            <person name="Sondergaard T.E."/>
            <person name="Sorensen J.L."/>
            <person name="Fitzpatrick D.A."/>
            <person name="Frisvad J.C."/>
            <person name="Nielsen K.L."/>
        </authorList>
    </citation>
    <scope>NUCLEOTIDE SEQUENCE [LARGE SCALE GENOMIC DNA]</scope>
    <source>
        <strain evidence="1 2">IBT 3361</strain>
    </source>
</reference>
<sequence>MTDLRRSAIFCATDGDLAVLLFYGLSCQIERRMADQPALQLSSLALTSYGGSSPGFQGKVGLKANIEDVRAHPHPTMVVEAYKLAANAFAEEIQNSLPVADTKRISDLNCGASKLPLSCTYLLFAAMGTLRPSEPCQQLEIPVIMARLVGVHNRFQKMATAVAGSPHHFNLKFLEPFRKM</sequence>
<protein>
    <submittedName>
        <fullName evidence="1">Uncharacterized protein</fullName>
    </submittedName>
</protein>
<dbReference type="Proteomes" id="UP001220256">
    <property type="component" value="Unassembled WGS sequence"/>
</dbReference>